<reference evidence="2" key="1">
    <citation type="submission" date="2022-07" db="EMBL/GenBank/DDBJ databases">
        <authorList>
            <person name="Macas J."/>
            <person name="Novak P."/>
            <person name="Neumann P."/>
        </authorList>
    </citation>
    <scope>NUCLEOTIDE SEQUENCE</scope>
</reference>
<dbReference type="AlphaFoldDB" id="A0A9P1E4G8"/>
<name>A0A9P1E4G8_CUSEU</name>
<proteinExistence type="predicted"/>
<dbReference type="OrthoDB" id="1321375at2759"/>
<organism evidence="2 3">
    <name type="scientific">Cuscuta europaea</name>
    <name type="common">European dodder</name>
    <dbReference type="NCBI Taxonomy" id="41803"/>
    <lineage>
        <taxon>Eukaryota</taxon>
        <taxon>Viridiplantae</taxon>
        <taxon>Streptophyta</taxon>
        <taxon>Embryophyta</taxon>
        <taxon>Tracheophyta</taxon>
        <taxon>Spermatophyta</taxon>
        <taxon>Magnoliopsida</taxon>
        <taxon>eudicotyledons</taxon>
        <taxon>Gunneridae</taxon>
        <taxon>Pentapetalae</taxon>
        <taxon>asterids</taxon>
        <taxon>lamiids</taxon>
        <taxon>Solanales</taxon>
        <taxon>Convolvulaceae</taxon>
        <taxon>Cuscuteae</taxon>
        <taxon>Cuscuta</taxon>
        <taxon>Cuscuta subgen. Cuscuta</taxon>
    </lineage>
</organism>
<comment type="caution">
    <text evidence="2">The sequence shown here is derived from an EMBL/GenBank/DDBJ whole genome shotgun (WGS) entry which is preliminary data.</text>
</comment>
<keyword evidence="1" id="KW-1133">Transmembrane helix</keyword>
<dbReference type="EMBL" id="CAMAPE010000010">
    <property type="protein sequence ID" value="CAH9077605.1"/>
    <property type="molecule type" value="Genomic_DNA"/>
</dbReference>
<protein>
    <submittedName>
        <fullName evidence="2">Uncharacterized protein</fullName>
    </submittedName>
</protein>
<feature type="non-terminal residue" evidence="2">
    <location>
        <position position="128"/>
    </location>
</feature>
<keyword evidence="1" id="KW-0812">Transmembrane</keyword>
<dbReference type="Proteomes" id="UP001152484">
    <property type="component" value="Unassembled WGS sequence"/>
</dbReference>
<evidence type="ECO:0000313" key="3">
    <source>
        <dbReference type="Proteomes" id="UP001152484"/>
    </source>
</evidence>
<sequence>MDNIGHQYKNMAIGAEEEELVSNAKVAVPVIGKIGSQMNVLEVEFLFYHTTTARPPPEPPLCEEVIWGKFLFSYCFSLRSIYFYFSSTGCGRSILIYDELLIGNVLFYVVLGFFLPILCLASHVAWYE</sequence>
<gene>
    <name evidence="2" type="ORF">CEURO_LOCUS6377</name>
</gene>
<evidence type="ECO:0000256" key="1">
    <source>
        <dbReference type="SAM" id="Phobius"/>
    </source>
</evidence>
<evidence type="ECO:0000313" key="2">
    <source>
        <dbReference type="EMBL" id="CAH9077605.1"/>
    </source>
</evidence>
<accession>A0A9P1E4G8</accession>
<feature type="transmembrane region" description="Helical" evidence="1">
    <location>
        <begin position="105"/>
        <end position="126"/>
    </location>
</feature>
<keyword evidence="3" id="KW-1185">Reference proteome</keyword>
<keyword evidence="1" id="KW-0472">Membrane</keyword>